<proteinExistence type="predicted"/>
<dbReference type="Gene3D" id="3.30.160.250">
    <property type="match status" value="1"/>
</dbReference>
<dbReference type="Proteomes" id="UP001063698">
    <property type="component" value="Chromosome"/>
</dbReference>
<dbReference type="InterPro" id="IPR035069">
    <property type="entry name" value="TTHA1013/TTHA0281-like"/>
</dbReference>
<dbReference type="EMBL" id="CP006868">
    <property type="protein sequence ID" value="UXD21169.1"/>
    <property type="molecule type" value="Genomic_DNA"/>
</dbReference>
<organism evidence="1 2">
    <name type="scientific">Ignicoccus pacificus DSM 13166</name>
    <dbReference type="NCBI Taxonomy" id="940294"/>
    <lineage>
        <taxon>Archaea</taxon>
        <taxon>Thermoproteota</taxon>
        <taxon>Thermoprotei</taxon>
        <taxon>Desulfurococcales</taxon>
        <taxon>Desulfurococcaceae</taxon>
        <taxon>Ignicoccus</taxon>
    </lineage>
</organism>
<dbReference type="AlphaFoldDB" id="A0A977K8Y0"/>
<dbReference type="KEGG" id="ipc:IPA_00815"/>
<evidence type="ECO:0000313" key="2">
    <source>
        <dbReference type="Proteomes" id="UP001063698"/>
    </source>
</evidence>
<sequence length="76" mass="8532">MAKMRLGIVIYKEQDESGTYYLAIEPLSGAQVQGDTIEEAVEKIKEEIVKMGSAWCESELKEAVDARIIEVELPEE</sequence>
<evidence type="ECO:0008006" key="3">
    <source>
        <dbReference type="Google" id="ProtNLM"/>
    </source>
</evidence>
<dbReference type="SUPFAM" id="SSF143100">
    <property type="entry name" value="TTHA1013/TTHA0281-like"/>
    <property type="match status" value="1"/>
</dbReference>
<name>A0A977K8Y0_9CREN</name>
<accession>A0A977K8Y0</accession>
<evidence type="ECO:0000313" key="1">
    <source>
        <dbReference type="EMBL" id="UXD21169.1"/>
    </source>
</evidence>
<reference evidence="1" key="1">
    <citation type="submission" date="2013-11" db="EMBL/GenBank/DDBJ databases">
        <title>Comparative genomics of Ignicoccus.</title>
        <authorList>
            <person name="Podar M."/>
        </authorList>
    </citation>
    <scope>NUCLEOTIDE SEQUENCE</scope>
    <source>
        <strain evidence="1">DSM 13166</strain>
    </source>
</reference>
<protein>
    <recommendedName>
        <fullName evidence="3">Type II toxin-antitoxin system HicB family antitoxin</fullName>
    </recommendedName>
</protein>
<keyword evidence="2" id="KW-1185">Reference proteome</keyword>
<gene>
    <name evidence="1" type="ORF">IPA_00815</name>
</gene>